<evidence type="ECO:0000256" key="1">
    <source>
        <dbReference type="ARBA" id="ARBA00006484"/>
    </source>
</evidence>
<dbReference type="Gene3D" id="3.40.50.720">
    <property type="entry name" value="NAD(P)-binding Rossmann-like Domain"/>
    <property type="match status" value="1"/>
</dbReference>
<evidence type="ECO:0000313" key="6">
    <source>
        <dbReference type="EMBL" id="AOH83146.1"/>
    </source>
</evidence>
<dbReference type="InterPro" id="IPR002347">
    <property type="entry name" value="SDR_fam"/>
</dbReference>
<evidence type="ECO:0000256" key="2">
    <source>
        <dbReference type="ARBA" id="ARBA00023002"/>
    </source>
</evidence>
<dbReference type="InterPro" id="IPR020904">
    <property type="entry name" value="Sc_DH/Rdtase_CS"/>
</dbReference>
<dbReference type="Pfam" id="PF00106">
    <property type="entry name" value="adh_short"/>
    <property type="match status" value="1"/>
</dbReference>
<reference evidence="6 7" key="1">
    <citation type="submission" date="2016-01" db="EMBL/GenBank/DDBJ databases">
        <title>Complete genome and mega plasmid sequence of Sphingomonas panacis DCY99 elicits systemic resistance in rice to Xanthomonas oryzae.</title>
        <authorList>
            <person name="Kim Y.J."/>
            <person name="Yang D.C."/>
            <person name="Sing P."/>
        </authorList>
    </citation>
    <scope>NUCLEOTIDE SEQUENCE [LARGE SCALE GENOMIC DNA]</scope>
    <source>
        <strain evidence="6 7">DCY99</strain>
    </source>
</reference>
<dbReference type="InterPro" id="IPR036291">
    <property type="entry name" value="NAD(P)-bd_dom_sf"/>
</dbReference>
<evidence type="ECO:0000313" key="7">
    <source>
        <dbReference type="Proteomes" id="UP000094256"/>
    </source>
</evidence>
<dbReference type="SUPFAM" id="SSF51735">
    <property type="entry name" value="NAD(P)-binding Rossmann-fold domains"/>
    <property type="match status" value="1"/>
</dbReference>
<dbReference type="FunFam" id="3.40.50.720:FF:000173">
    <property type="entry name" value="3-oxoacyl-[acyl-carrier protein] reductase"/>
    <property type="match status" value="1"/>
</dbReference>
<dbReference type="NCBIfam" id="TIGR01829">
    <property type="entry name" value="AcAcCoA_reduct"/>
    <property type="match status" value="1"/>
</dbReference>
<proteinExistence type="inferred from homology"/>
<dbReference type="STRING" id="1560345.AWL63_03310"/>
<dbReference type="GO" id="GO:0042619">
    <property type="term" value="P:poly-hydroxybutyrate biosynthetic process"/>
    <property type="evidence" value="ECO:0007669"/>
    <property type="project" value="InterPro"/>
</dbReference>
<dbReference type="NCBIfam" id="NF009466">
    <property type="entry name" value="PRK12826.1-2"/>
    <property type="match status" value="1"/>
</dbReference>
<keyword evidence="7" id="KW-1185">Reference proteome</keyword>
<feature type="chain" id="PRO_5008556199" evidence="4">
    <location>
        <begin position="35"/>
        <end position="244"/>
    </location>
</feature>
<accession>A0A1B3Z6U7</accession>
<dbReference type="InterPro" id="IPR011283">
    <property type="entry name" value="Acetoacetyl-CoA_reductase"/>
</dbReference>
<dbReference type="PRINTS" id="PR00081">
    <property type="entry name" value="GDHRDH"/>
</dbReference>
<dbReference type="PANTHER" id="PTHR42879">
    <property type="entry name" value="3-OXOACYL-(ACYL-CARRIER-PROTEIN) REDUCTASE"/>
    <property type="match status" value="1"/>
</dbReference>
<comment type="similarity">
    <text evidence="1 3">Belongs to the short-chain dehydrogenases/reductases (SDR) family.</text>
</comment>
<dbReference type="RefSeq" id="WP_069203728.1">
    <property type="nucleotide sequence ID" value="NZ_CP014168.1"/>
</dbReference>
<evidence type="ECO:0000259" key="5">
    <source>
        <dbReference type="SMART" id="SM00822"/>
    </source>
</evidence>
<dbReference type="GO" id="GO:0018454">
    <property type="term" value="F:acetoacetyl-CoA reductase activity"/>
    <property type="evidence" value="ECO:0007669"/>
    <property type="project" value="InterPro"/>
</dbReference>
<organism evidence="6 7">
    <name type="scientific">Sphingomonas panacis</name>
    <dbReference type="NCBI Taxonomy" id="1560345"/>
    <lineage>
        <taxon>Bacteria</taxon>
        <taxon>Pseudomonadati</taxon>
        <taxon>Pseudomonadota</taxon>
        <taxon>Alphaproteobacteria</taxon>
        <taxon>Sphingomonadales</taxon>
        <taxon>Sphingomonadaceae</taxon>
        <taxon>Sphingomonas</taxon>
    </lineage>
</organism>
<keyword evidence="4" id="KW-0732">Signal</keyword>
<dbReference type="PROSITE" id="PS00061">
    <property type="entry name" value="ADH_SHORT"/>
    <property type="match status" value="1"/>
</dbReference>
<dbReference type="GO" id="GO:0032787">
    <property type="term" value="P:monocarboxylic acid metabolic process"/>
    <property type="evidence" value="ECO:0007669"/>
    <property type="project" value="UniProtKB-ARBA"/>
</dbReference>
<feature type="signal peptide" evidence="4">
    <location>
        <begin position="1"/>
        <end position="34"/>
    </location>
</feature>
<gene>
    <name evidence="6" type="ORF">AWL63_03310</name>
</gene>
<sequence length="244" mass="25362">MATQRQRVALVTGGTTGIGAATCAALAAAGYTVAANFCGNADRARDFTNRTGVPTWQWSIADHDACRTGVRTVEAALGPIDILVNNAGITRDASLAKMAPEAWRDVIDTNLSGCFNMAHAVFADMRARKWGRIVSISSINGETGQFGQTNYAASKAGILGFTRALALEGARDGVTVNAVAPGYTDTDMVQAVPPDVLAGIVARIPVGRLAMPAEIARCITFLVAEDSGFITGATLDVNGGQRMG</sequence>
<feature type="domain" description="Ketoreductase" evidence="5">
    <location>
        <begin position="7"/>
        <end position="182"/>
    </location>
</feature>
<dbReference type="EMBL" id="CP014168">
    <property type="protein sequence ID" value="AOH83146.1"/>
    <property type="molecule type" value="Genomic_DNA"/>
</dbReference>
<dbReference type="NCBIfam" id="NF009464">
    <property type="entry name" value="PRK12824.1"/>
    <property type="match status" value="1"/>
</dbReference>
<dbReference type="PANTHER" id="PTHR42879:SF2">
    <property type="entry name" value="3-OXOACYL-[ACYL-CARRIER-PROTEIN] REDUCTASE FABG"/>
    <property type="match status" value="1"/>
</dbReference>
<dbReference type="GO" id="GO:0005737">
    <property type="term" value="C:cytoplasm"/>
    <property type="evidence" value="ECO:0007669"/>
    <property type="project" value="InterPro"/>
</dbReference>
<dbReference type="InterPro" id="IPR057326">
    <property type="entry name" value="KR_dom"/>
</dbReference>
<dbReference type="InterPro" id="IPR050259">
    <property type="entry name" value="SDR"/>
</dbReference>
<evidence type="ECO:0000256" key="4">
    <source>
        <dbReference type="SAM" id="SignalP"/>
    </source>
</evidence>
<dbReference type="KEGG" id="span:AWL63_03310"/>
<name>A0A1B3Z6U7_9SPHN</name>
<dbReference type="PRINTS" id="PR00080">
    <property type="entry name" value="SDRFAMILY"/>
</dbReference>
<dbReference type="AlphaFoldDB" id="A0A1B3Z6U7"/>
<keyword evidence="2" id="KW-0560">Oxidoreductase</keyword>
<protein>
    <submittedName>
        <fullName evidence="6">Beta-ketoacyl-ACP reductase</fullName>
    </submittedName>
</protein>
<evidence type="ECO:0000256" key="3">
    <source>
        <dbReference type="RuleBase" id="RU000363"/>
    </source>
</evidence>
<dbReference type="OrthoDB" id="9804774at2"/>
<dbReference type="Proteomes" id="UP000094256">
    <property type="component" value="Chromosome"/>
</dbReference>
<dbReference type="SMART" id="SM00822">
    <property type="entry name" value="PKS_KR"/>
    <property type="match status" value="1"/>
</dbReference>